<proteinExistence type="predicted"/>
<evidence type="ECO:0000259" key="2">
    <source>
        <dbReference type="Pfam" id="PF12697"/>
    </source>
</evidence>
<keyword evidence="3" id="KW-0378">Hydrolase</keyword>
<dbReference type="GO" id="GO:0016787">
    <property type="term" value="F:hydrolase activity"/>
    <property type="evidence" value="ECO:0007669"/>
    <property type="project" value="UniProtKB-KW"/>
</dbReference>
<dbReference type="EMBL" id="BAABBE010000017">
    <property type="protein sequence ID" value="GAA3663098.1"/>
    <property type="molecule type" value="Genomic_DNA"/>
</dbReference>
<protein>
    <submittedName>
        <fullName evidence="3">Alpha/beta hydrolase</fullName>
    </submittedName>
</protein>
<evidence type="ECO:0000256" key="1">
    <source>
        <dbReference type="SAM" id="MobiDB-lite"/>
    </source>
</evidence>
<gene>
    <name evidence="3" type="ORF">GCM10022267_56650</name>
</gene>
<keyword evidence="4" id="KW-1185">Reference proteome</keyword>
<dbReference type="PANTHER" id="PTHR43433">
    <property type="entry name" value="HYDROLASE, ALPHA/BETA FOLD FAMILY PROTEIN"/>
    <property type="match status" value="1"/>
</dbReference>
<dbReference type="PANTHER" id="PTHR43433:SF5">
    <property type="entry name" value="AB HYDROLASE-1 DOMAIN-CONTAINING PROTEIN"/>
    <property type="match status" value="1"/>
</dbReference>
<accession>A0ABP7BK78</accession>
<feature type="domain" description="AB hydrolase-1" evidence="2">
    <location>
        <begin position="53"/>
        <end position="273"/>
    </location>
</feature>
<dbReference type="SUPFAM" id="SSF53474">
    <property type="entry name" value="alpha/beta-Hydrolases"/>
    <property type="match status" value="1"/>
</dbReference>
<dbReference type="InterPro" id="IPR050471">
    <property type="entry name" value="AB_hydrolase"/>
</dbReference>
<organism evidence="3 4">
    <name type="scientific">Lentzea roselyniae</name>
    <dbReference type="NCBI Taxonomy" id="531940"/>
    <lineage>
        <taxon>Bacteria</taxon>
        <taxon>Bacillati</taxon>
        <taxon>Actinomycetota</taxon>
        <taxon>Actinomycetes</taxon>
        <taxon>Pseudonocardiales</taxon>
        <taxon>Pseudonocardiaceae</taxon>
        <taxon>Lentzea</taxon>
    </lineage>
</organism>
<evidence type="ECO:0000313" key="3">
    <source>
        <dbReference type="EMBL" id="GAA3663098.1"/>
    </source>
</evidence>
<reference evidence="4" key="1">
    <citation type="journal article" date="2019" name="Int. J. Syst. Evol. Microbiol.">
        <title>The Global Catalogue of Microorganisms (GCM) 10K type strain sequencing project: providing services to taxonomists for standard genome sequencing and annotation.</title>
        <authorList>
            <consortium name="The Broad Institute Genomics Platform"/>
            <consortium name="The Broad Institute Genome Sequencing Center for Infectious Disease"/>
            <person name="Wu L."/>
            <person name="Ma J."/>
        </authorList>
    </citation>
    <scope>NUCLEOTIDE SEQUENCE [LARGE SCALE GENOMIC DNA]</scope>
    <source>
        <strain evidence="4">JCM 17494</strain>
    </source>
</reference>
<feature type="region of interest" description="Disordered" evidence="1">
    <location>
        <begin position="1"/>
        <end position="22"/>
    </location>
</feature>
<dbReference type="Proteomes" id="UP001500711">
    <property type="component" value="Unassembled WGS sequence"/>
</dbReference>
<name>A0ABP7BK78_9PSEU</name>
<comment type="caution">
    <text evidence="3">The sequence shown here is derived from an EMBL/GenBank/DDBJ whole genome shotgun (WGS) entry which is preliminary data.</text>
</comment>
<dbReference type="Pfam" id="PF12697">
    <property type="entry name" value="Abhydrolase_6"/>
    <property type="match status" value="1"/>
</dbReference>
<sequence>MLATSTADPHLRRIRGQAMPSGHRAVHEQLRLRVHGVNLKIAAVRRGGADEPIVFMHGFGTSKEDYTDITQRHDFAGRSFLTYDAPGCGASECADLGAIDVPFLVDTARAVLDRAGIGRYHVVGHSLGGLTALLLAHREPGRVLSFVNIKGTLAPEDCAGIRHVLSHQEPGDAFLRFVESLRLAPGYSGGLYAANLPHKVRRGAVDSIFRSVIELADHGDLLNKFIALPIPKMYLYGEECASLSYLPLLDAHGVELAEIPHSGHLPMYSNPVATWKRIAVFYAGDLSQRIPAARRW</sequence>
<evidence type="ECO:0000313" key="4">
    <source>
        <dbReference type="Proteomes" id="UP001500711"/>
    </source>
</evidence>
<dbReference type="Gene3D" id="3.40.50.1820">
    <property type="entry name" value="alpha/beta hydrolase"/>
    <property type="match status" value="1"/>
</dbReference>
<dbReference type="InterPro" id="IPR000073">
    <property type="entry name" value="AB_hydrolase_1"/>
</dbReference>
<dbReference type="InterPro" id="IPR029058">
    <property type="entry name" value="AB_hydrolase_fold"/>
</dbReference>